<dbReference type="PROSITE" id="PS51471">
    <property type="entry name" value="FE2OG_OXY"/>
    <property type="match status" value="1"/>
</dbReference>
<dbReference type="Proteomes" id="UP000813444">
    <property type="component" value="Unassembled WGS sequence"/>
</dbReference>
<dbReference type="EMBL" id="JAGPNK010000019">
    <property type="protein sequence ID" value="KAH7305292.1"/>
    <property type="molecule type" value="Genomic_DNA"/>
</dbReference>
<dbReference type="InterPro" id="IPR005123">
    <property type="entry name" value="Oxoglu/Fe-dep_dioxygenase_dom"/>
</dbReference>
<dbReference type="Gene3D" id="2.60.120.330">
    <property type="entry name" value="B-lactam Antibiotic, Isopenicillin N Synthase, Chain"/>
    <property type="match status" value="1"/>
</dbReference>
<dbReference type="SUPFAM" id="SSF51197">
    <property type="entry name" value="Clavaminate synthase-like"/>
    <property type="match status" value="1"/>
</dbReference>
<evidence type="ECO:0000313" key="4">
    <source>
        <dbReference type="EMBL" id="KAH7305292.1"/>
    </source>
</evidence>
<comment type="similarity">
    <text evidence="1 2">Belongs to the iron/ascorbate-dependent oxidoreductase family.</text>
</comment>
<dbReference type="GO" id="GO:0046872">
    <property type="term" value="F:metal ion binding"/>
    <property type="evidence" value="ECO:0007669"/>
    <property type="project" value="UniProtKB-KW"/>
</dbReference>
<dbReference type="GO" id="GO:0016491">
    <property type="term" value="F:oxidoreductase activity"/>
    <property type="evidence" value="ECO:0007669"/>
    <property type="project" value="UniProtKB-KW"/>
</dbReference>
<dbReference type="Pfam" id="PF03171">
    <property type="entry name" value="2OG-FeII_Oxy"/>
    <property type="match status" value="1"/>
</dbReference>
<accession>A0A8K0SK13</accession>
<sequence length="378" mass="42208">MSTTPNPETAIVQLPQVVRKAQLHTIDLFKLQQGSDQEHQRLLDASTRDGFFYLNMTHDSFEPLMSTVNQIHHLSKELFNYSAAEKAMFDVDLISPKKLNGYKPKGRNIVSRDGDRDGFESWVLPRNGIMQLELEGFPHPPVVSDYMMELRRLTSDLGRISHTIFSALSQMLCLKPGKCFQDFHDQSQPTPDILRLLKYHANTKPLGVPQTPHTDLGSLTFVFSNVPGLQVLPANTPEPPQESDWVFVAPIVGHAVVNLGDCMSMMTNGKLKSALHRVGPLPNTAMPERFSFAYLMRPAPSTLLEILDSPVIEKLPGDRCKEIGKPVTSEEWISRKFKALRAGQGKGHVDRDGENILTGGRGVMVSMSREAVFHQLCA</sequence>
<feature type="domain" description="Fe2OG dioxygenase" evidence="3">
    <location>
        <begin position="190"/>
        <end position="298"/>
    </location>
</feature>
<proteinExistence type="inferred from homology"/>
<name>A0A8K0SK13_9HYPO</name>
<keyword evidence="5" id="KW-1185">Reference proteome</keyword>
<dbReference type="InterPro" id="IPR027443">
    <property type="entry name" value="IPNS-like_sf"/>
</dbReference>
<evidence type="ECO:0000259" key="3">
    <source>
        <dbReference type="PROSITE" id="PS51471"/>
    </source>
</evidence>
<dbReference type="OrthoDB" id="288590at2759"/>
<dbReference type="PANTHER" id="PTHR47990">
    <property type="entry name" value="2-OXOGLUTARATE (2OG) AND FE(II)-DEPENDENT OXYGENASE SUPERFAMILY PROTEIN-RELATED"/>
    <property type="match status" value="1"/>
</dbReference>
<organism evidence="4 5">
    <name type="scientific">Stachybotrys elegans</name>
    <dbReference type="NCBI Taxonomy" id="80388"/>
    <lineage>
        <taxon>Eukaryota</taxon>
        <taxon>Fungi</taxon>
        <taxon>Dikarya</taxon>
        <taxon>Ascomycota</taxon>
        <taxon>Pezizomycotina</taxon>
        <taxon>Sordariomycetes</taxon>
        <taxon>Hypocreomycetidae</taxon>
        <taxon>Hypocreales</taxon>
        <taxon>Stachybotryaceae</taxon>
        <taxon>Stachybotrys</taxon>
    </lineage>
</organism>
<reference evidence="4" key="1">
    <citation type="journal article" date="2021" name="Nat. Commun.">
        <title>Genetic determinants of endophytism in the Arabidopsis root mycobiome.</title>
        <authorList>
            <person name="Mesny F."/>
            <person name="Miyauchi S."/>
            <person name="Thiergart T."/>
            <person name="Pickel B."/>
            <person name="Atanasova L."/>
            <person name="Karlsson M."/>
            <person name="Huettel B."/>
            <person name="Barry K.W."/>
            <person name="Haridas S."/>
            <person name="Chen C."/>
            <person name="Bauer D."/>
            <person name="Andreopoulos W."/>
            <person name="Pangilinan J."/>
            <person name="LaButti K."/>
            <person name="Riley R."/>
            <person name="Lipzen A."/>
            <person name="Clum A."/>
            <person name="Drula E."/>
            <person name="Henrissat B."/>
            <person name="Kohler A."/>
            <person name="Grigoriev I.V."/>
            <person name="Martin F.M."/>
            <person name="Hacquard S."/>
        </authorList>
    </citation>
    <scope>NUCLEOTIDE SEQUENCE</scope>
    <source>
        <strain evidence="4">MPI-CAGE-CH-0235</strain>
    </source>
</reference>
<keyword evidence="2" id="KW-0560">Oxidoreductase</keyword>
<evidence type="ECO:0000256" key="1">
    <source>
        <dbReference type="ARBA" id="ARBA00008056"/>
    </source>
</evidence>
<dbReference type="InterPro" id="IPR050231">
    <property type="entry name" value="Iron_ascorbate_oxido_reductase"/>
</dbReference>
<gene>
    <name evidence="4" type="ORF">B0I35DRAFT_362357</name>
</gene>
<evidence type="ECO:0000256" key="2">
    <source>
        <dbReference type="RuleBase" id="RU003682"/>
    </source>
</evidence>
<dbReference type="InterPro" id="IPR044861">
    <property type="entry name" value="IPNS-like_FE2OG_OXY"/>
</dbReference>
<comment type="caution">
    <text evidence="4">The sequence shown here is derived from an EMBL/GenBank/DDBJ whole genome shotgun (WGS) entry which is preliminary data.</text>
</comment>
<keyword evidence="2" id="KW-0479">Metal-binding</keyword>
<keyword evidence="2" id="KW-0408">Iron</keyword>
<evidence type="ECO:0000313" key="5">
    <source>
        <dbReference type="Proteomes" id="UP000813444"/>
    </source>
</evidence>
<dbReference type="AlphaFoldDB" id="A0A8K0SK13"/>
<protein>
    <submittedName>
        <fullName evidence="4">Oxidoreductase</fullName>
    </submittedName>
</protein>